<gene>
    <name evidence="1" type="ORF">RJT34_01858</name>
</gene>
<organism evidence="1 2">
    <name type="scientific">Clitoria ternatea</name>
    <name type="common">Butterfly pea</name>
    <dbReference type="NCBI Taxonomy" id="43366"/>
    <lineage>
        <taxon>Eukaryota</taxon>
        <taxon>Viridiplantae</taxon>
        <taxon>Streptophyta</taxon>
        <taxon>Embryophyta</taxon>
        <taxon>Tracheophyta</taxon>
        <taxon>Spermatophyta</taxon>
        <taxon>Magnoliopsida</taxon>
        <taxon>eudicotyledons</taxon>
        <taxon>Gunneridae</taxon>
        <taxon>Pentapetalae</taxon>
        <taxon>rosids</taxon>
        <taxon>fabids</taxon>
        <taxon>Fabales</taxon>
        <taxon>Fabaceae</taxon>
        <taxon>Papilionoideae</taxon>
        <taxon>50 kb inversion clade</taxon>
        <taxon>NPAAA clade</taxon>
        <taxon>indigoferoid/millettioid clade</taxon>
        <taxon>Phaseoleae</taxon>
        <taxon>Clitoria</taxon>
    </lineage>
</organism>
<comment type="caution">
    <text evidence="1">The sequence shown here is derived from an EMBL/GenBank/DDBJ whole genome shotgun (WGS) entry which is preliminary data.</text>
</comment>
<protein>
    <submittedName>
        <fullName evidence="1">Uncharacterized protein</fullName>
    </submittedName>
</protein>
<reference evidence="1 2" key="1">
    <citation type="submission" date="2024-01" db="EMBL/GenBank/DDBJ databases">
        <title>The genomes of 5 underutilized Papilionoideae crops provide insights into root nodulation and disease resistance.</title>
        <authorList>
            <person name="Yuan L."/>
        </authorList>
    </citation>
    <scope>NUCLEOTIDE SEQUENCE [LARGE SCALE GENOMIC DNA]</scope>
    <source>
        <strain evidence="1">LY-2023</strain>
        <tissue evidence="1">Leaf</tissue>
    </source>
</reference>
<dbReference type="EMBL" id="JAYKXN010000001">
    <property type="protein sequence ID" value="KAK7317533.1"/>
    <property type="molecule type" value="Genomic_DNA"/>
</dbReference>
<evidence type="ECO:0000313" key="1">
    <source>
        <dbReference type="EMBL" id="KAK7317533.1"/>
    </source>
</evidence>
<sequence>MYRARRKNILSITIWHLLSSIIRTLKLNLLYKLGISNCFLLHVQDSSLTITANHEEKEKSRPAKIIHTHIHISFHILTLLIFFSSEATLRNMATLLKS</sequence>
<keyword evidence="2" id="KW-1185">Reference proteome</keyword>
<dbReference type="Proteomes" id="UP001359559">
    <property type="component" value="Unassembled WGS sequence"/>
</dbReference>
<evidence type="ECO:0000313" key="2">
    <source>
        <dbReference type="Proteomes" id="UP001359559"/>
    </source>
</evidence>
<name>A0AAN9KJT8_CLITE</name>
<dbReference type="AlphaFoldDB" id="A0AAN9KJT8"/>
<proteinExistence type="predicted"/>
<accession>A0AAN9KJT8</accession>